<dbReference type="Proteomes" id="UP000281406">
    <property type="component" value="Unassembled WGS sequence"/>
</dbReference>
<feature type="transmembrane region" description="Helical" evidence="1">
    <location>
        <begin position="187"/>
        <end position="206"/>
    </location>
</feature>
<name>A0A3N0Z2Q6_ANAGA</name>
<dbReference type="AlphaFoldDB" id="A0A3N0Z2Q6"/>
<proteinExistence type="predicted"/>
<evidence type="ECO:0008006" key="4">
    <source>
        <dbReference type="Google" id="ProtNLM"/>
    </source>
</evidence>
<comment type="caution">
    <text evidence="2">The sequence shown here is derived from an EMBL/GenBank/DDBJ whole genome shotgun (WGS) entry which is preliminary data.</text>
</comment>
<feature type="transmembrane region" description="Helical" evidence="1">
    <location>
        <begin position="152"/>
        <end position="175"/>
    </location>
</feature>
<evidence type="ECO:0000313" key="2">
    <source>
        <dbReference type="EMBL" id="ROL52747.1"/>
    </source>
</evidence>
<keyword evidence="1" id="KW-0812">Transmembrane</keyword>
<evidence type="ECO:0000256" key="1">
    <source>
        <dbReference type="SAM" id="Phobius"/>
    </source>
</evidence>
<evidence type="ECO:0000313" key="3">
    <source>
        <dbReference type="Proteomes" id="UP000281406"/>
    </source>
</evidence>
<gene>
    <name evidence="2" type="ORF">DPX16_21173</name>
</gene>
<keyword evidence="3" id="KW-1185">Reference proteome</keyword>
<organism evidence="2 3">
    <name type="scientific">Anabarilius grahami</name>
    <name type="common">Kanglang fish</name>
    <name type="synonym">Barilius grahami</name>
    <dbReference type="NCBI Taxonomy" id="495550"/>
    <lineage>
        <taxon>Eukaryota</taxon>
        <taxon>Metazoa</taxon>
        <taxon>Chordata</taxon>
        <taxon>Craniata</taxon>
        <taxon>Vertebrata</taxon>
        <taxon>Euteleostomi</taxon>
        <taxon>Actinopterygii</taxon>
        <taxon>Neopterygii</taxon>
        <taxon>Teleostei</taxon>
        <taxon>Ostariophysi</taxon>
        <taxon>Cypriniformes</taxon>
        <taxon>Xenocyprididae</taxon>
        <taxon>Xenocypridinae</taxon>
        <taxon>Xenocypridinae incertae sedis</taxon>
        <taxon>Anabarilius</taxon>
    </lineage>
</organism>
<keyword evidence="1" id="KW-0472">Membrane</keyword>
<keyword evidence="1" id="KW-1133">Transmembrane helix</keyword>
<sequence length="229" mass="25196">MRKSTDYDGAGIPWTDHDRFVVLDFAYDVALLAKDERQVATTHLTQETVKIGMRIKVEKSKSMPVGLVGPMGSVTGSNTPLEGVNRFTYLCVVCRNNDTKSDTCSRIGKLSAVFCGLQPMSNFGYITLSFCQLSSTPAKPGSVQKKTKMMTLFNNIFSSVSFSYTVFVAALPGFISEHQLRLLADVVHVSSTIANTIIPILVTLTGDFKNFLHLIRNTSHNSQCQNLSK</sequence>
<protein>
    <recommendedName>
        <fullName evidence="4">Reverse transcriptase domain-containing protein</fullName>
    </recommendedName>
</protein>
<reference evidence="2 3" key="1">
    <citation type="submission" date="2018-10" db="EMBL/GenBank/DDBJ databases">
        <title>Genome assembly for a Yunnan-Guizhou Plateau 3E fish, Anabarilius grahami (Regan), and its evolutionary and genetic applications.</title>
        <authorList>
            <person name="Jiang W."/>
        </authorList>
    </citation>
    <scope>NUCLEOTIDE SEQUENCE [LARGE SCALE GENOMIC DNA]</scope>
    <source>
        <strain evidence="2">AG-KIZ</strain>
        <tissue evidence="2">Muscle</tissue>
    </source>
</reference>
<dbReference type="EMBL" id="RJVU01015056">
    <property type="protein sequence ID" value="ROL52747.1"/>
    <property type="molecule type" value="Genomic_DNA"/>
</dbReference>
<dbReference type="OrthoDB" id="5865326at2759"/>
<accession>A0A3N0Z2Q6</accession>